<dbReference type="Gramene" id="mRNA:HanXRQr2_Chr07g0282341">
    <property type="protein sequence ID" value="CDS:HanXRQr2_Chr07g0282341.1"/>
    <property type="gene ID" value="HanXRQr2_Chr07g0282341"/>
</dbReference>
<reference evidence="1" key="1">
    <citation type="journal article" date="2017" name="Nature">
        <title>The sunflower genome provides insights into oil metabolism, flowering and Asterid evolution.</title>
        <authorList>
            <person name="Badouin H."/>
            <person name="Gouzy J."/>
            <person name="Grassa C.J."/>
            <person name="Murat F."/>
            <person name="Staton S.E."/>
            <person name="Cottret L."/>
            <person name="Lelandais-Briere C."/>
            <person name="Owens G.L."/>
            <person name="Carrere S."/>
            <person name="Mayjonade B."/>
            <person name="Legrand L."/>
            <person name="Gill N."/>
            <person name="Kane N.C."/>
            <person name="Bowers J.E."/>
            <person name="Hubner S."/>
            <person name="Bellec A."/>
            <person name="Berard A."/>
            <person name="Berges H."/>
            <person name="Blanchet N."/>
            <person name="Boniface M.C."/>
            <person name="Brunel D."/>
            <person name="Catrice O."/>
            <person name="Chaidir N."/>
            <person name="Claudel C."/>
            <person name="Donnadieu C."/>
            <person name="Faraut T."/>
            <person name="Fievet G."/>
            <person name="Helmstetter N."/>
            <person name="King M."/>
            <person name="Knapp S.J."/>
            <person name="Lai Z."/>
            <person name="Le Paslier M.C."/>
            <person name="Lippi Y."/>
            <person name="Lorenzon L."/>
            <person name="Mandel J.R."/>
            <person name="Marage G."/>
            <person name="Marchand G."/>
            <person name="Marquand E."/>
            <person name="Bret-Mestries E."/>
            <person name="Morien E."/>
            <person name="Nambeesan S."/>
            <person name="Nguyen T."/>
            <person name="Pegot-Espagnet P."/>
            <person name="Pouilly N."/>
            <person name="Raftis F."/>
            <person name="Sallet E."/>
            <person name="Schiex T."/>
            <person name="Thomas J."/>
            <person name="Vandecasteele C."/>
            <person name="Vares D."/>
            <person name="Vear F."/>
            <person name="Vautrin S."/>
            <person name="Crespi M."/>
            <person name="Mangin B."/>
            <person name="Burke J.M."/>
            <person name="Salse J."/>
            <person name="Munos S."/>
            <person name="Vincourt P."/>
            <person name="Rieseberg L.H."/>
            <person name="Langlade N.B."/>
        </authorList>
    </citation>
    <scope>NUCLEOTIDE SEQUENCE</scope>
    <source>
        <tissue evidence="1">Leaves</tissue>
    </source>
</reference>
<accession>A0A9K3IIM6</accession>
<evidence type="ECO:0000313" key="1">
    <source>
        <dbReference type="EMBL" id="KAF5797583.1"/>
    </source>
</evidence>
<evidence type="ECO:0000313" key="2">
    <source>
        <dbReference type="Proteomes" id="UP000215914"/>
    </source>
</evidence>
<dbReference type="EMBL" id="MNCJ02000322">
    <property type="protein sequence ID" value="KAF5797583.1"/>
    <property type="molecule type" value="Genomic_DNA"/>
</dbReference>
<comment type="caution">
    <text evidence="1">The sequence shown here is derived from an EMBL/GenBank/DDBJ whole genome shotgun (WGS) entry which is preliminary data.</text>
</comment>
<keyword evidence="2" id="KW-1185">Reference proteome</keyword>
<name>A0A9K3IIM6_HELAN</name>
<organism evidence="1 2">
    <name type="scientific">Helianthus annuus</name>
    <name type="common">Common sunflower</name>
    <dbReference type="NCBI Taxonomy" id="4232"/>
    <lineage>
        <taxon>Eukaryota</taxon>
        <taxon>Viridiplantae</taxon>
        <taxon>Streptophyta</taxon>
        <taxon>Embryophyta</taxon>
        <taxon>Tracheophyta</taxon>
        <taxon>Spermatophyta</taxon>
        <taxon>Magnoliopsida</taxon>
        <taxon>eudicotyledons</taxon>
        <taxon>Gunneridae</taxon>
        <taxon>Pentapetalae</taxon>
        <taxon>asterids</taxon>
        <taxon>campanulids</taxon>
        <taxon>Asterales</taxon>
        <taxon>Asteraceae</taxon>
        <taxon>Asteroideae</taxon>
        <taxon>Heliantheae alliance</taxon>
        <taxon>Heliantheae</taxon>
        <taxon>Helianthus</taxon>
    </lineage>
</organism>
<protein>
    <submittedName>
        <fullName evidence="1">Uncharacterized protein</fullName>
    </submittedName>
</protein>
<proteinExistence type="predicted"/>
<gene>
    <name evidence="1" type="ORF">HanXRQr2_Chr07g0282341</name>
</gene>
<dbReference type="Proteomes" id="UP000215914">
    <property type="component" value="Unassembled WGS sequence"/>
</dbReference>
<reference evidence="1" key="2">
    <citation type="submission" date="2020-06" db="EMBL/GenBank/DDBJ databases">
        <title>Helianthus annuus Genome sequencing and assembly Release 2.</title>
        <authorList>
            <person name="Gouzy J."/>
            <person name="Langlade N."/>
            <person name="Munos S."/>
        </authorList>
    </citation>
    <scope>NUCLEOTIDE SEQUENCE</scope>
    <source>
        <tissue evidence="1">Leaves</tissue>
    </source>
</reference>
<dbReference type="AlphaFoldDB" id="A0A9K3IIM6"/>
<sequence>MGESKRKLQINAIDYVAGRCSNRNANITIGWMAPTTTCFHCLSLSQASNFSEDFRVSHWTAERNESNQHHKFHRIVRLKA</sequence>